<keyword evidence="14" id="KW-1185">Reference proteome</keyword>
<evidence type="ECO:0000256" key="1">
    <source>
        <dbReference type="ARBA" id="ARBA00004651"/>
    </source>
</evidence>
<feature type="transmembrane region" description="Helical" evidence="12">
    <location>
        <begin position="151"/>
        <end position="176"/>
    </location>
</feature>
<evidence type="ECO:0000313" key="14">
    <source>
        <dbReference type="Proteomes" id="UP001168821"/>
    </source>
</evidence>
<comment type="subcellular location">
    <subcellularLocation>
        <location evidence="1">Cell membrane</location>
        <topology evidence="1">Multi-pass membrane protein</topology>
    </subcellularLocation>
</comment>
<feature type="transmembrane region" description="Helical" evidence="12">
    <location>
        <begin position="362"/>
        <end position="387"/>
    </location>
</feature>
<keyword evidence="10" id="KW-0739">Sodium transport</keyword>
<dbReference type="GO" id="GO:0005886">
    <property type="term" value="C:plasma membrane"/>
    <property type="evidence" value="ECO:0007669"/>
    <property type="project" value="UniProtKB-SubCell"/>
</dbReference>
<evidence type="ECO:0008006" key="15">
    <source>
        <dbReference type="Google" id="ProtNLM"/>
    </source>
</evidence>
<dbReference type="PROSITE" id="PS50283">
    <property type="entry name" value="NA_SOLUT_SYMP_3"/>
    <property type="match status" value="1"/>
</dbReference>
<evidence type="ECO:0000256" key="10">
    <source>
        <dbReference type="ARBA" id="ARBA00023201"/>
    </source>
</evidence>
<comment type="caution">
    <text evidence="13">The sequence shown here is derived from an EMBL/GenBank/DDBJ whole genome shotgun (WGS) entry which is preliminary data.</text>
</comment>
<evidence type="ECO:0000256" key="6">
    <source>
        <dbReference type="ARBA" id="ARBA00022989"/>
    </source>
</evidence>
<evidence type="ECO:0000256" key="12">
    <source>
        <dbReference type="SAM" id="Phobius"/>
    </source>
</evidence>
<evidence type="ECO:0000256" key="9">
    <source>
        <dbReference type="ARBA" id="ARBA00023136"/>
    </source>
</evidence>
<evidence type="ECO:0000256" key="2">
    <source>
        <dbReference type="ARBA" id="ARBA00006434"/>
    </source>
</evidence>
<feature type="transmembrane region" description="Helical" evidence="12">
    <location>
        <begin position="208"/>
        <end position="227"/>
    </location>
</feature>
<keyword evidence="7" id="KW-0915">Sodium</keyword>
<evidence type="ECO:0000256" key="3">
    <source>
        <dbReference type="ARBA" id="ARBA00022448"/>
    </source>
</evidence>
<evidence type="ECO:0000256" key="5">
    <source>
        <dbReference type="ARBA" id="ARBA00022692"/>
    </source>
</evidence>
<dbReference type="AlphaFoldDB" id="A0AA38IJB9"/>
<evidence type="ECO:0000313" key="13">
    <source>
        <dbReference type="EMBL" id="KAJ3658858.1"/>
    </source>
</evidence>
<dbReference type="PANTHER" id="PTHR42985:SF5">
    <property type="entry name" value="FI02094P-RELATED"/>
    <property type="match status" value="1"/>
</dbReference>
<feature type="transmembrane region" description="Helical" evidence="12">
    <location>
        <begin position="533"/>
        <end position="555"/>
    </location>
</feature>
<feature type="transmembrane region" description="Helical" evidence="12">
    <location>
        <begin position="76"/>
        <end position="96"/>
    </location>
</feature>
<name>A0AA38IJB9_9CUCU</name>
<dbReference type="GO" id="GO:0006814">
    <property type="term" value="P:sodium ion transport"/>
    <property type="evidence" value="ECO:0007669"/>
    <property type="project" value="UniProtKB-KW"/>
</dbReference>
<feature type="transmembrane region" description="Helical" evidence="12">
    <location>
        <begin position="182"/>
        <end position="201"/>
    </location>
</feature>
<feature type="transmembrane region" description="Helical" evidence="12">
    <location>
        <begin position="35"/>
        <end position="55"/>
    </location>
</feature>
<gene>
    <name evidence="13" type="ORF">Zmor_010575</name>
</gene>
<dbReference type="Pfam" id="PF00474">
    <property type="entry name" value="SSF"/>
    <property type="match status" value="1"/>
</dbReference>
<dbReference type="CDD" id="cd11492">
    <property type="entry name" value="SLC5sbd_NIS-SMVT"/>
    <property type="match status" value="1"/>
</dbReference>
<proteinExistence type="inferred from homology"/>
<sequence length="614" mass="68594">MAESEVIGDSYHMGKRVVVVPGMENVRAAFQTLKWPDYMICALTLLCSVIIGVYVSFFYTPVTAKEYFLGKKKLKIIPVGLSICASFISGFLMIKIPTDTYLYGIQHVYLIIGSIAMTLVMNHIFLPVLYRLNLTSVYEYLEKRFDKKLRLFGAVLYIIYMLSWLPLTICIASATFVSVTELNINFVTPVLCTICIFYTSLGGLKAVIWTDVFHMVIIFASLILITVKGTLDIGHIDVIVDRNLQSGRIEGPNLNLNLSETNTLWTSVFGGCMYYLFVSAINQNVMQKYLALPSLKDAIKTSWLFVFTLCLITMLCTYCGIIIYAMFHQCDPLTTKLAAEKNQVLALFVMKVLSEYSGMSGLFIAGIWSGTLSSWATVLNSVTAVVVEDIYTIFSTTQFREKQWSILLTKFTSIVLGIICACLAYTVNNVDTVLKINSIIFSVTGGPSLGLFIMGIMFPWINTKGVFIGGISSLCFMAWLIFNTLAGNNFTSPTKSLTTTECRYHFVPQQIFTDQTNTSGVLTLGEEFFQMSYLWHPLLGVLISVLVGFSINLLLDSPDPRDVDPRLLAPFVKKYIKPREFPNEPGDGIIYAFDSSKKVTNDVSSLECMQPNNS</sequence>
<dbReference type="GO" id="GO:0015293">
    <property type="term" value="F:symporter activity"/>
    <property type="evidence" value="ECO:0007669"/>
    <property type="project" value="TreeGrafter"/>
</dbReference>
<dbReference type="PANTHER" id="PTHR42985">
    <property type="entry name" value="SODIUM-COUPLED MONOCARBOXYLATE TRANSPORTER"/>
    <property type="match status" value="1"/>
</dbReference>
<dbReference type="InterPro" id="IPR001734">
    <property type="entry name" value="Na/solute_symporter"/>
</dbReference>
<dbReference type="InterPro" id="IPR038377">
    <property type="entry name" value="Na/Glc_symporter_sf"/>
</dbReference>
<dbReference type="EMBL" id="JALNTZ010000003">
    <property type="protein sequence ID" value="KAJ3658858.1"/>
    <property type="molecule type" value="Genomic_DNA"/>
</dbReference>
<feature type="transmembrane region" description="Helical" evidence="12">
    <location>
        <begin position="108"/>
        <end position="130"/>
    </location>
</feature>
<feature type="transmembrane region" description="Helical" evidence="12">
    <location>
        <begin position="465"/>
        <end position="482"/>
    </location>
</feature>
<keyword evidence="4" id="KW-1003">Cell membrane</keyword>
<dbReference type="NCBIfam" id="TIGR00813">
    <property type="entry name" value="sss"/>
    <property type="match status" value="1"/>
</dbReference>
<keyword evidence="5 12" id="KW-0812">Transmembrane</keyword>
<evidence type="ECO:0000256" key="7">
    <source>
        <dbReference type="ARBA" id="ARBA00023053"/>
    </source>
</evidence>
<keyword evidence="6 12" id="KW-1133">Transmembrane helix</keyword>
<dbReference type="Gene3D" id="1.20.1730.10">
    <property type="entry name" value="Sodium/glucose cotransporter"/>
    <property type="match status" value="1"/>
</dbReference>
<keyword evidence="9 12" id="KW-0472">Membrane</keyword>
<dbReference type="InterPro" id="IPR051163">
    <property type="entry name" value="Sodium:Solute_Symporter_SSF"/>
</dbReference>
<evidence type="ECO:0000256" key="8">
    <source>
        <dbReference type="ARBA" id="ARBA00023065"/>
    </source>
</evidence>
<feature type="transmembrane region" description="Helical" evidence="12">
    <location>
        <begin position="264"/>
        <end position="282"/>
    </location>
</feature>
<keyword evidence="8" id="KW-0406">Ion transport</keyword>
<accession>A0AA38IJB9</accession>
<evidence type="ECO:0000256" key="11">
    <source>
        <dbReference type="RuleBase" id="RU362091"/>
    </source>
</evidence>
<protein>
    <recommendedName>
        <fullName evidence="15">Sodium-coupled monocarboxylate transporter 1</fullName>
    </recommendedName>
</protein>
<reference evidence="13" key="1">
    <citation type="journal article" date="2023" name="G3 (Bethesda)">
        <title>Whole genome assemblies of Zophobas morio and Tenebrio molitor.</title>
        <authorList>
            <person name="Kaur S."/>
            <person name="Stinson S.A."/>
            <person name="diCenzo G.C."/>
        </authorList>
    </citation>
    <scope>NUCLEOTIDE SEQUENCE</scope>
    <source>
        <strain evidence="13">QUZm001</strain>
    </source>
</reference>
<keyword evidence="3" id="KW-0813">Transport</keyword>
<comment type="similarity">
    <text evidence="2 11">Belongs to the sodium:solute symporter (SSF) (TC 2.A.21) family.</text>
</comment>
<dbReference type="Proteomes" id="UP001168821">
    <property type="component" value="Unassembled WGS sequence"/>
</dbReference>
<feature type="transmembrane region" description="Helical" evidence="12">
    <location>
        <begin position="303"/>
        <end position="327"/>
    </location>
</feature>
<organism evidence="13 14">
    <name type="scientific">Zophobas morio</name>
    <dbReference type="NCBI Taxonomy" id="2755281"/>
    <lineage>
        <taxon>Eukaryota</taxon>
        <taxon>Metazoa</taxon>
        <taxon>Ecdysozoa</taxon>
        <taxon>Arthropoda</taxon>
        <taxon>Hexapoda</taxon>
        <taxon>Insecta</taxon>
        <taxon>Pterygota</taxon>
        <taxon>Neoptera</taxon>
        <taxon>Endopterygota</taxon>
        <taxon>Coleoptera</taxon>
        <taxon>Polyphaga</taxon>
        <taxon>Cucujiformia</taxon>
        <taxon>Tenebrionidae</taxon>
        <taxon>Zophobas</taxon>
    </lineage>
</organism>
<evidence type="ECO:0000256" key="4">
    <source>
        <dbReference type="ARBA" id="ARBA00022475"/>
    </source>
</evidence>
<feature type="transmembrane region" description="Helical" evidence="12">
    <location>
        <begin position="407"/>
        <end position="427"/>
    </location>
</feature>
<feature type="transmembrane region" description="Helical" evidence="12">
    <location>
        <begin position="439"/>
        <end position="458"/>
    </location>
</feature>